<comment type="caution">
    <text evidence="1">The sequence shown here is derived from an EMBL/GenBank/DDBJ whole genome shotgun (WGS) entry which is preliminary data.</text>
</comment>
<dbReference type="RefSeq" id="WP_004363575.1">
    <property type="nucleotide sequence ID" value="NZ_CAJPQZ010000024.1"/>
</dbReference>
<dbReference type="GeneID" id="67365828"/>
<protein>
    <submittedName>
        <fullName evidence="1">Uncharacterized protein</fullName>
    </submittedName>
</protein>
<evidence type="ECO:0000313" key="2">
    <source>
        <dbReference type="Proteomes" id="UP000787419"/>
    </source>
</evidence>
<accession>A0A9D6A7U0</accession>
<organism evidence="1 2">
    <name type="scientific">Prevotella nigrescens</name>
    <dbReference type="NCBI Taxonomy" id="28133"/>
    <lineage>
        <taxon>Bacteria</taxon>
        <taxon>Pseudomonadati</taxon>
        <taxon>Bacteroidota</taxon>
        <taxon>Bacteroidia</taxon>
        <taxon>Bacteroidales</taxon>
        <taxon>Prevotellaceae</taxon>
        <taxon>Prevotella</taxon>
    </lineage>
</organism>
<dbReference type="EMBL" id="JABZTM010000065">
    <property type="protein sequence ID" value="MBF1447063.1"/>
    <property type="molecule type" value="Genomic_DNA"/>
</dbReference>
<sequence length="65" mass="7758">MKKKYIKLQVECMQIQHENHLLAGSGNENDHADSKEFQSDFEADFDNFDDDDINTFKDNKKLWDY</sequence>
<dbReference type="AlphaFoldDB" id="A0A9D6A7U0"/>
<reference evidence="1" key="1">
    <citation type="submission" date="2020-04" db="EMBL/GenBank/DDBJ databases">
        <title>Deep metagenomics examines the oral microbiome during advanced dental caries in children, revealing novel taxa and co-occurrences with host molecules.</title>
        <authorList>
            <person name="Baker J.L."/>
            <person name="Morton J.T."/>
            <person name="Dinis M."/>
            <person name="Alvarez R."/>
            <person name="Tran N.C."/>
            <person name="Knight R."/>
            <person name="Edlund A."/>
        </authorList>
    </citation>
    <scope>NUCLEOTIDE SEQUENCE</scope>
    <source>
        <strain evidence="1">JCVI_32_bin.50</strain>
    </source>
</reference>
<evidence type="ECO:0000313" key="1">
    <source>
        <dbReference type="EMBL" id="MBF1447063.1"/>
    </source>
</evidence>
<gene>
    <name evidence="1" type="ORF">HXN55_06750</name>
</gene>
<proteinExistence type="predicted"/>
<dbReference type="Proteomes" id="UP000787419">
    <property type="component" value="Unassembled WGS sequence"/>
</dbReference>
<name>A0A9D6A7U0_9BACT</name>